<sequence length="136" mass="16441">METRVMEKIYLGIANALVDIIPEKWFKLYLYAEVREGYKKVFYYYYPAPGEKPIYSNDLSEIFGISETEFDQQERPLYKYFSELQEEHKLQNQVPWTNLTLILESNGNMKINYDYKDISKTSPVEKQEYWEAEYLR</sequence>
<dbReference type="NCBIfam" id="TIGR01741">
    <property type="entry name" value="staph_tand_hypo"/>
    <property type="match status" value="1"/>
</dbReference>
<evidence type="ECO:0000313" key="2">
    <source>
        <dbReference type="Proteomes" id="UP001377337"/>
    </source>
</evidence>
<protein>
    <submittedName>
        <fullName evidence="1">Immunity protein YezG family protein</fullName>
    </submittedName>
</protein>
<dbReference type="InterPro" id="IPR036170">
    <property type="entry name" value="YezG-like_sf"/>
</dbReference>
<name>A0ABZ2NFT6_9BACI</name>
<organism evidence="1 2">
    <name type="scientific">Metabacillus sediminis</name>
    <dbReference type="NCBI Taxonomy" id="3117746"/>
    <lineage>
        <taxon>Bacteria</taxon>
        <taxon>Bacillati</taxon>
        <taxon>Bacillota</taxon>
        <taxon>Bacilli</taxon>
        <taxon>Bacillales</taxon>
        <taxon>Bacillaceae</taxon>
        <taxon>Metabacillus</taxon>
    </lineage>
</organism>
<dbReference type="Proteomes" id="UP001377337">
    <property type="component" value="Chromosome"/>
</dbReference>
<proteinExistence type="predicted"/>
<keyword evidence="2" id="KW-1185">Reference proteome</keyword>
<dbReference type="InterPro" id="IPR006728">
    <property type="entry name" value="YezG-like"/>
</dbReference>
<dbReference type="RefSeq" id="WP_338778761.1">
    <property type="nucleotide sequence ID" value="NZ_CP147407.1"/>
</dbReference>
<dbReference type="Gene3D" id="3.30.500.20">
    <property type="entry name" value="BH3703-like domains"/>
    <property type="match status" value="1"/>
</dbReference>
<accession>A0ABZ2NFT6</accession>
<dbReference type="Pfam" id="PF04634">
    <property type="entry name" value="YezG-like"/>
    <property type="match status" value="1"/>
</dbReference>
<evidence type="ECO:0000313" key="1">
    <source>
        <dbReference type="EMBL" id="WXB96648.1"/>
    </source>
</evidence>
<dbReference type="EMBL" id="CP147407">
    <property type="protein sequence ID" value="WXB96648.1"/>
    <property type="molecule type" value="Genomic_DNA"/>
</dbReference>
<reference evidence="1 2" key="1">
    <citation type="submission" date="2024-02" db="EMBL/GenBank/DDBJ databases">
        <title>Seven novel Bacillus-like species.</title>
        <authorList>
            <person name="Liu G."/>
        </authorList>
    </citation>
    <scope>NUCLEOTIDE SEQUENCE [LARGE SCALE GENOMIC DNA]</scope>
    <source>
        <strain evidence="1 2">FJAT-52054</strain>
    </source>
</reference>
<gene>
    <name evidence="1" type="ORF">WCV65_19265</name>
</gene>
<dbReference type="SUPFAM" id="SSF160424">
    <property type="entry name" value="BH3703-like"/>
    <property type="match status" value="1"/>
</dbReference>